<organism evidence="8 9">
    <name type="scientific">Chrysophaeum taylorii</name>
    <dbReference type="NCBI Taxonomy" id="2483200"/>
    <lineage>
        <taxon>Eukaryota</taxon>
        <taxon>Sar</taxon>
        <taxon>Stramenopiles</taxon>
        <taxon>Ochrophyta</taxon>
        <taxon>Pelagophyceae</taxon>
        <taxon>Pelagomonadales</taxon>
        <taxon>Pelagomonadaceae</taxon>
        <taxon>Chrysophaeum</taxon>
    </lineage>
</organism>
<keyword evidence="2" id="KW-0813">Transport</keyword>
<evidence type="ECO:0000256" key="5">
    <source>
        <dbReference type="ARBA" id="ARBA00022989"/>
    </source>
</evidence>
<dbReference type="InterPro" id="IPR013657">
    <property type="entry name" value="SCL35B1-4/HUT1"/>
</dbReference>
<dbReference type="EMBL" id="JAQMWT010000675">
    <property type="protein sequence ID" value="KAJ8598348.1"/>
    <property type="molecule type" value="Genomic_DNA"/>
</dbReference>
<evidence type="ECO:0000256" key="2">
    <source>
        <dbReference type="ARBA" id="ARBA00022448"/>
    </source>
</evidence>
<dbReference type="GO" id="GO:0000139">
    <property type="term" value="C:Golgi membrane"/>
    <property type="evidence" value="ECO:0007669"/>
    <property type="project" value="TreeGrafter"/>
</dbReference>
<evidence type="ECO:0000313" key="9">
    <source>
        <dbReference type="Proteomes" id="UP001230188"/>
    </source>
</evidence>
<evidence type="ECO:0000256" key="6">
    <source>
        <dbReference type="ARBA" id="ARBA00023136"/>
    </source>
</evidence>
<dbReference type="Proteomes" id="UP001230188">
    <property type="component" value="Unassembled WGS sequence"/>
</dbReference>
<proteinExistence type="predicted"/>
<name>A0AAD7XGF8_9STRA</name>
<keyword evidence="5 7" id="KW-1133">Transmembrane helix</keyword>
<dbReference type="Gene3D" id="1.25.70.10">
    <property type="entry name" value="Transcription termination factor 3, mitochondrial"/>
    <property type="match status" value="1"/>
</dbReference>
<sequence>MPLTEQGLLSVGVLVCFSVSSLSQESLARSFRFETFLVFVQSLSAVIASCVAMGNVAPLPRGDKAEWIVVIAAYYASHYFGLASLRHLSYPVHVTFKSCKAIPVAIGERLLTARRHSLGKTLGVVVMCFGVAVFLVASQSHTQSRDTTFLGVAFVSLALAADGLYAGSQTNLVAHCPSEFALMFHMNIWQAALSLASAASTNQLGLAATALANNPRVARDLLAFALAKALGTLCVYKLLKSSGTLVVATITTLRKVLSVLLSVLAFGHAIRPLQWAALRGLRQHHKVYGPRRRYRRVVVGRDEGYSKPSPPQVSIEEARAALIAKFAEEEVGYFYFKDDLGLDDGRLAAITAHGAVLQQRRETLRRKGEWARKALGLEHSQLAALVSLQPTVLGVTSETLRRKIEVLSSYDSRDLGGAVSRAPSLLTRSVAALWRVRRGLGPCAALFDRCPAIAGSERAVFNAKLLPYRVVEAVPEALLASSLEKRLATLGAHGVDVLRWPRCVLYDVDAKLAELGAIAHEEVGGLPLSALPFRAGPRPSASASTAI</sequence>
<keyword evidence="6 7" id="KW-0472">Membrane</keyword>
<protein>
    <submittedName>
        <fullName evidence="8">Uncharacterized protein</fullName>
    </submittedName>
</protein>
<evidence type="ECO:0000256" key="4">
    <source>
        <dbReference type="ARBA" id="ARBA00022824"/>
    </source>
</evidence>
<feature type="transmembrane region" description="Helical" evidence="7">
    <location>
        <begin position="68"/>
        <end position="88"/>
    </location>
</feature>
<keyword evidence="3 7" id="KW-0812">Transmembrane</keyword>
<evidence type="ECO:0000313" key="8">
    <source>
        <dbReference type="EMBL" id="KAJ8598348.1"/>
    </source>
</evidence>
<dbReference type="Pfam" id="PF08449">
    <property type="entry name" value="UAA"/>
    <property type="match status" value="1"/>
</dbReference>
<comment type="caution">
    <text evidence="8">The sequence shown here is derived from an EMBL/GenBank/DDBJ whole genome shotgun (WGS) entry which is preliminary data.</text>
</comment>
<evidence type="ECO:0000256" key="3">
    <source>
        <dbReference type="ARBA" id="ARBA00022692"/>
    </source>
</evidence>
<keyword evidence="9" id="KW-1185">Reference proteome</keyword>
<keyword evidence="4" id="KW-0256">Endoplasmic reticulum</keyword>
<comment type="subcellular location">
    <subcellularLocation>
        <location evidence="1">Endoplasmic reticulum membrane</location>
        <topology evidence="1">Multi-pass membrane protein</topology>
    </subcellularLocation>
</comment>
<dbReference type="GO" id="GO:0005789">
    <property type="term" value="C:endoplasmic reticulum membrane"/>
    <property type="evidence" value="ECO:0007669"/>
    <property type="project" value="UniProtKB-SubCell"/>
</dbReference>
<gene>
    <name evidence="8" type="ORF">CTAYLR_002997</name>
</gene>
<accession>A0AAD7XGF8</accession>
<dbReference type="InterPro" id="IPR038538">
    <property type="entry name" value="MTERF_sf"/>
</dbReference>
<dbReference type="GO" id="GO:0005459">
    <property type="term" value="F:UDP-galactose transmembrane transporter activity"/>
    <property type="evidence" value="ECO:0007669"/>
    <property type="project" value="TreeGrafter"/>
</dbReference>
<dbReference type="AlphaFoldDB" id="A0AAD7XGF8"/>
<evidence type="ECO:0000256" key="7">
    <source>
        <dbReference type="SAM" id="Phobius"/>
    </source>
</evidence>
<feature type="transmembrane region" description="Helical" evidence="7">
    <location>
        <begin position="118"/>
        <end position="137"/>
    </location>
</feature>
<dbReference type="GO" id="GO:0005460">
    <property type="term" value="F:UDP-glucose transmembrane transporter activity"/>
    <property type="evidence" value="ECO:0007669"/>
    <property type="project" value="TreeGrafter"/>
</dbReference>
<reference evidence="8" key="1">
    <citation type="submission" date="2023-01" db="EMBL/GenBank/DDBJ databases">
        <title>Metagenome sequencing of chrysophaentin producing Chrysophaeum taylorii.</title>
        <authorList>
            <person name="Davison J."/>
            <person name="Bewley C."/>
        </authorList>
    </citation>
    <scope>NUCLEOTIDE SEQUENCE</scope>
    <source>
        <strain evidence="8">NIES-1699</strain>
    </source>
</reference>
<evidence type="ECO:0000256" key="1">
    <source>
        <dbReference type="ARBA" id="ARBA00004477"/>
    </source>
</evidence>
<feature type="transmembrane region" description="Helical" evidence="7">
    <location>
        <begin position="38"/>
        <end position="56"/>
    </location>
</feature>
<dbReference type="PANTHER" id="PTHR10778">
    <property type="entry name" value="SOLUTE CARRIER FAMILY 35 MEMBER B"/>
    <property type="match status" value="1"/>
</dbReference>
<dbReference type="PANTHER" id="PTHR10778:SF10">
    <property type="entry name" value="SOLUTE CARRIER FAMILY 35 MEMBER B1"/>
    <property type="match status" value="1"/>
</dbReference>